<dbReference type="Proteomes" id="UP000178082">
    <property type="component" value="Unassembled WGS sequence"/>
</dbReference>
<comment type="caution">
    <text evidence="1">The sequence shown here is derived from an EMBL/GenBank/DDBJ whole genome shotgun (WGS) entry which is preliminary data.</text>
</comment>
<dbReference type="SUPFAM" id="SSF55961">
    <property type="entry name" value="Bet v1-like"/>
    <property type="match status" value="1"/>
</dbReference>
<sequence length="189" mass="21982">MSRTVPNIECNYIGVFNNKCNYVIPTTEGVQVHRMPPCAKGGDTYQVIADLEATPEECFDAITDFELMQTTSSVIKEIIVHKRDEEGATIEMRLHPEIDSGTFYYRYAFDRKNTQMFFWMYDYKGPKRQWYAINVETRVYSFGKISRIILTETFVMEKGIPNADATGLFTGVAHDMINRTKKRREMKKK</sequence>
<organism evidence="1 2">
    <name type="scientific">Candidatus Schekmanbacteria bacterium RIFCSPLOWO2_12_FULL_38_15</name>
    <dbReference type="NCBI Taxonomy" id="1817883"/>
    <lineage>
        <taxon>Bacteria</taxon>
        <taxon>Candidatus Schekmaniibacteriota</taxon>
    </lineage>
</organism>
<protein>
    <submittedName>
        <fullName evidence="1">Uncharacterized protein</fullName>
    </submittedName>
</protein>
<evidence type="ECO:0000313" key="1">
    <source>
        <dbReference type="EMBL" id="OGL53022.1"/>
    </source>
</evidence>
<evidence type="ECO:0000313" key="2">
    <source>
        <dbReference type="Proteomes" id="UP000178082"/>
    </source>
</evidence>
<accession>A0A1F7SGX3</accession>
<gene>
    <name evidence="1" type="ORF">A3G31_08915</name>
</gene>
<dbReference type="InterPro" id="IPR023393">
    <property type="entry name" value="START-like_dom_sf"/>
</dbReference>
<dbReference type="Gene3D" id="3.30.530.20">
    <property type="match status" value="1"/>
</dbReference>
<proteinExistence type="predicted"/>
<name>A0A1F7SGX3_9BACT</name>
<reference evidence="1 2" key="1">
    <citation type="journal article" date="2016" name="Nat. Commun.">
        <title>Thousands of microbial genomes shed light on interconnected biogeochemical processes in an aquifer system.</title>
        <authorList>
            <person name="Anantharaman K."/>
            <person name="Brown C.T."/>
            <person name="Hug L.A."/>
            <person name="Sharon I."/>
            <person name="Castelle C.J."/>
            <person name="Probst A.J."/>
            <person name="Thomas B.C."/>
            <person name="Singh A."/>
            <person name="Wilkins M.J."/>
            <person name="Karaoz U."/>
            <person name="Brodie E.L."/>
            <person name="Williams K.H."/>
            <person name="Hubbard S.S."/>
            <person name="Banfield J.F."/>
        </authorList>
    </citation>
    <scope>NUCLEOTIDE SEQUENCE [LARGE SCALE GENOMIC DNA]</scope>
</reference>
<dbReference type="EMBL" id="MGDI01000028">
    <property type="protein sequence ID" value="OGL53022.1"/>
    <property type="molecule type" value="Genomic_DNA"/>
</dbReference>
<dbReference type="AlphaFoldDB" id="A0A1F7SGX3"/>